<dbReference type="PANTHER" id="PTHR38733:SF1">
    <property type="entry name" value="TYPE IV METHYL-DIRECTED RESTRICTION ENZYME ECOKMCRBC"/>
    <property type="match status" value="1"/>
</dbReference>
<dbReference type="Pfam" id="PF10117">
    <property type="entry name" value="McrBC"/>
    <property type="match status" value="1"/>
</dbReference>
<dbReference type="RefSeq" id="WP_273601487.1">
    <property type="nucleotide sequence ID" value="NZ_JAQQXT010000011.1"/>
</dbReference>
<reference evidence="1 2" key="1">
    <citation type="submission" date="2022-10" db="EMBL/GenBank/DDBJ databases">
        <title>Paucibacter sp. hw1 Genome sequencing.</title>
        <authorList>
            <person name="Park S."/>
        </authorList>
    </citation>
    <scope>NUCLEOTIDE SEQUENCE [LARGE SCALE GENOMIC DNA]</scope>
    <source>
        <strain evidence="2">hw1</strain>
    </source>
</reference>
<accession>A0ABT5KHE3</accession>
<dbReference type="PANTHER" id="PTHR38733">
    <property type="entry name" value="PROTEIN MCRC"/>
    <property type="match status" value="1"/>
</dbReference>
<dbReference type="EMBL" id="JAQQXT010000011">
    <property type="protein sequence ID" value="MDC8773352.1"/>
    <property type="molecule type" value="Genomic_DNA"/>
</dbReference>
<dbReference type="Proteomes" id="UP001221189">
    <property type="component" value="Unassembled WGS sequence"/>
</dbReference>
<organism evidence="1 2">
    <name type="scientific">Roseateles albus</name>
    <dbReference type="NCBI Taxonomy" id="2987525"/>
    <lineage>
        <taxon>Bacteria</taxon>
        <taxon>Pseudomonadati</taxon>
        <taxon>Pseudomonadota</taxon>
        <taxon>Betaproteobacteria</taxon>
        <taxon>Burkholderiales</taxon>
        <taxon>Sphaerotilaceae</taxon>
        <taxon>Roseateles</taxon>
    </lineage>
</organism>
<evidence type="ECO:0000313" key="1">
    <source>
        <dbReference type="EMBL" id="MDC8773352.1"/>
    </source>
</evidence>
<sequence>MRHGKGRVLVSVREHAWLTTEAVAPSLDRAQVSESAFDHLCRLSETFSRGGARLAQVEGRRSLKLDGFVGVVQTPCGTVLEIVPKHHAIGGSLGEARALLCKLIKSMLDLPTRNVGQAPLQLFDAPLSEWVMSRFLAELDSVVKRGLRFDYHRVEEELPFLRGQLNLKAQLQQPPGKGHRFHVRHDVYLPDRAENRLLRLALDKVRRATQQPESWRLAQELSFRLAEVPLSNKVADDFRAWGQDRLMAHYRGVKPWCELILNQHMPMAVAGDHQGMSLLFPMEKLFERFVARWLRSSLAPGVDMRTPARSKSLAEHQGRPIFRLEPDIYVANGQQRWVLDTKWKLLDATNRAEKYGLSQSDFYQLFAYGQKYLDGKGRMALIYPRTEVFQLPLDRFEFGGGLSLEVLPFDLDQERLLGAERLGLPHRTVRLAGAATLNDESEQLERCLSHAI</sequence>
<keyword evidence="2" id="KW-1185">Reference proteome</keyword>
<proteinExistence type="predicted"/>
<name>A0ABT5KHE3_9BURK</name>
<gene>
    <name evidence="1" type="ORF">PRZ03_17355</name>
</gene>
<protein>
    <submittedName>
        <fullName evidence="1">McrC family protein</fullName>
    </submittedName>
</protein>
<dbReference type="InterPro" id="IPR019292">
    <property type="entry name" value="McrC"/>
</dbReference>
<comment type="caution">
    <text evidence="1">The sequence shown here is derived from an EMBL/GenBank/DDBJ whole genome shotgun (WGS) entry which is preliminary data.</text>
</comment>
<evidence type="ECO:0000313" key="2">
    <source>
        <dbReference type="Proteomes" id="UP001221189"/>
    </source>
</evidence>